<feature type="compositionally biased region" description="Basic and acidic residues" evidence="4">
    <location>
        <begin position="75"/>
        <end position="84"/>
    </location>
</feature>
<organism evidence="5 6">
    <name type="scientific">Lipomyces starkeyi NRRL Y-11557</name>
    <dbReference type="NCBI Taxonomy" id="675824"/>
    <lineage>
        <taxon>Eukaryota</taxon>
        <taxon>Fungi</taxon>
        <taxon>Dikarya</taxon>
        <taxon>Ascomycota</taxon>
        <taxon>Saccharomycotina</taxon>
        <taxon>Lipomycetes</taxon>
        <taxon>Lipomycetales</taxon>
        <taxon>Lipomycetaceae</taxon>
        <taxon>Lipomyces</taxon>
    </lineage>
</organism>
<dbReference type="STRING" id="675824.A0A1E3QGW7"/>
<dbReference type="GO" id="GO:0071008">
    <property type="term" value="C:U2-type post-mRNA release spliceosomal complex"/>
    <property type="evidence" value="ECO:0007669"/>
    <property type="project" value="InterPro"/>
</dbReference>
<keyword evidence="6" id="KW-1185">Reference proteome</keyword>
<evidence type="ECO:0000256" key="4">
    <source>
        <dbReference type="SAM" id="MobiDB-lite"/>
    </source>
</evidence>
<accession>A0A1E3QGW7</accession>
<sequence length="433" mass="48419">MASFGPPDRFKKAVSNRRTRPKLTFDDEEVDDGSNGSLIQASIGKGSGSISGEKTESQPAVGNTEDAAEITVDNDSLRSGERVKKNVTTSFQDDDSDEQEDYHVVTAASLKKKRKIKTKGLSSSLLNSKVRTKLVPNLPGFPSATTANTTTYSKSYLDELRDSTPTTPATYTYGGKNDGEQEDMEMHDDSLYAMDTAASESVGGIPDEALINHLIERRHRKAEVPRKDDFISLDDETSNEEVESNMEGVEMYDKHQNERISRLQREDDILENEYEMLAEGSDGRIPLSAAQEAEQKMQRRRDMEELINEREDEEQEVGNEYLNLRGDDSGSDSGWEQAQIQKGAFGSKAFSINHAEIGSNGMPKQNGTQEPSFMVLQELPDLESVTKRLTVILDSMRQQRDSHLKLLEEFNTQNEEIEAREKEVKELLSAAPF</sequence>
<dbReference type="PANTHER" id="PTHR12214:SF0">
    <property type="entry name" value="LD29489P"/>
    <property type="match status" value="1"/>
</dbReference>
<dbReference type="GO" id="GO:0003677">
    <property type="term" value="F:DNA binding"/>
    <property type="evidence" value="ECO:0007669"/>
    <property type="project" value="InterPro"/>
</dbReference>
<gene>
    <name evidence="5" type="ORF">LIPSTDRAFT_601</name>
</gene>
<reference evidence="5 6" key="1">
    <citation type="journal article" date="2016" name="Proc. Natl. Acad. Sci. U.S.A.">
        <title>Comparative genomics of biotechnologically important yeasts.</title>
        <authorList>
            <person name="Riley R."/>
            <person name="Haridas S."/>
            <person name="Wolfe K.H."/>
            <person name="Lopes M.R."/>
            <person name="Hittinger C.T."/>
            <person name="Goeker M."/>
            <person name="Salamov A.A."/>
            <person name="Wisecaver J.H."/>
            <person name="Long T.M."/>
            <person name="Calvey C.H."/>
            <person name="Aerts A.L."/>
            <person name="Barry K.W."/>
            <person name="Choi C."/>
            <person name="Clum A."/>
            <person name="Coughlan A.Y."/>
            <person name="Deshpande S."/>
            <person name="Douglass A.P."/>
            <person name="Hanson S.J."/>
            <person name="Klenk H.-P."/>
            <person name="LaButti K.M."/>
            <person name="Lapidus A."/>
            <person name="Lindquist E.A."/>
            <person name="Lipzen A.M."/>
            <person name="Meier-Kolthoff J.P."/>
            <person name="Ohm R.A."/>
            <person name="Otillar R.P."/>
            <person name="Pangilinan J.L."/>
            <person name="Peng Y."/>
            <person name="Rokas A."/>
            <person name="Rosa C.A."/>
            <person name="Scheuner C."/>
            <person name="Sibirny A.A."/>
            <person name="Slot J.C."/>
            <person name="Stielow J.B."/>
            <person name="Sun H."/>
            <person name="Kurtzman C.P."/>
            <person name="Blackwell M."/>
            <person name="Grigoriev I.V."/>
            <person name="Jeffries T.W."/>
        </authorList>
    </citation>
    <scope>NUCLEOTIDE SEQUENCE [LARGE SCALE GENOMIC DNA]</scope>
    <source>
        <strain evidence="5 6">NRRL Y-11557</strain>
    </source>
</reference>
<comment type="subcellular location">
    <subcellularLocation>
        <location evidence="1">Nucleus</location>
    </subcellularLocation>
</comment>
<dbReference type="Proteomes" id="UP000094385">
    <property type="component" value="Unassembled WGS sequence"/>
</dbReference>
<dbReference type="AlphaFoldDB" id="A0A1E3QGW7"/>
<evidence type="ECO:0000313" key="5">
    <source>
        <dbReference type="EMBL" id="ODQ76694.1"/>
    </source>
</evidence>
<evidence type="ECO:0000256" key="2">
    <source>
        <dbReference type="ARBA" id="ARBA00023242"/>
    </source>
</evidence>
<feature type="compositionally biased region" description="Acidic residues" evidence="4">
    <location>
        <begin position="231"/>
        <end position="244"/>
    </location>
</feature>
<feature type="region of interest" description="Disordered" evidence="4">
    <location>
        <begin position="156"/>
        <end position="183"/>
    </location>
</feature>
<feature type="region of interest" description="Disordered" evidence="4">
    <location>
        <begin position="229"/>
        <end position="253"/>
    </location>
</feature>
<feature type="region of interest" description="Disordered" evidence="4">
    <location>
        <begin position="280"/>
        <end position="301"/>
    </location>
</feature>
<dbReference type="InterPro" id="IPR012890">
    <property type="entry name" value="GCFC2-like"/>
</dbReference>
<feature type="compositionally biased region" description="Low complexity" evidence="4">
    <location>
        <begin position="42"/>
        <end position="52"/>
    </location>
</feature>
<dbReference type="PANTHER" id="PTHR12214">
    <property type="entry name" value="GC-RICH SEQUENCE DNA-BINDING FACTOR"/>
    <property type="match status" value="1"/>
</dbReference>
<evidence type="ECO:0000256" key="1">
    <source>
        <dbReference type="ARBA" id="ARBA00004123"/>
    </source>
</evidence>
<dbReference type="InterPro" id="IPR028211">
    <property type="entry name" value="Ntr2"/>
</dbReference>
<keyword evidence="2" id="KW-0539">Nucleus</keyword>
<feature type="region of interest" description="Disordered" evidence="4">
    <location>
        <begin position="1"/>
        <end position="99"/>
    </location>
</feature>
<name>A0A1E3QGW7_LIPST</name>
<dbReference type="Pfam" id="PF15458">
    <property type="entry name" value="NTR2"/>
    <property type="match status" value="1"/>
</dbReference>
<keyword evidence="3" id="KW-0175">Coiled coil</keyword>
<evidence type="ECO:0000313" key="6">
    <source>
        <dbReference type="Proteomes" id="UP000094385"/>
    </source>
</evidence>
<protein>
    <submittedName>
        <fullName evidence="5">Uncharacterized protein</fullName>
    </submittedName>
</protein>
<dbReference type="GO" id="GO:0000390">
    <property type="term" value="P:spliceosomal complex disassembly"/>
    <property type="evidence" value="ECO:0007669"/>
    <property type="project" value="InterPro"/>
</dbReference>
<feature type="compositionally biased region" description="Basic residues" evidence="4">
    <location>
        <begin position="12"/>
        <end position="21"/>
    </location>
</feature>
<dbReference type="EMBL" id="KV454289">
    <property type="protein sequence ID" value="ODQ76694.1"/>
    <property type="molecule type" value="Genomic_DNA"/>
</dbReference>
<proteinExistence type="predicted"/>
<feature type="coiled-coil region" evidence="3">
    <location>
        <begin position="393"/>
        <end position="430"/>
    </location>
</feature>
<feature type="compositionally biased region" description="Low complexity" evidence="4">
    <location>
        <begin position="164"/>
        <end position="175"/>
    </location>
</feature>
<dbReference type="OrthoDB" id="429427at2759"/>
<evidence type="ECO:0000256" key="3">
    <source>
        <dbReference type="SAM" id="Coils"/>
    </source>
</evidence>